<name>A0ABT8KN99_9BACT</name>
<accession>A0ABT8KN99</accession>
<keyword evidence="2" id="KW-1185">Reference proteome</keyword>
<evidence type="ECO:0000313" key="1">
    <source>
        <dbReference type="EMBL" id="MDN5202209.1"/>
    </source>
</evidence>
<dbReference type="EMBL" id="JAUJEA010000004">
    <property type="protein sequence ID" value="MDN5202209.1"/>
    <property type="molecule type" value="Genomic_DNA"/>
</dbReference>
<gene>
    <name evidence="1" type="ORF">QQ008_12565</name>
</gene>
<evidence type="ECO:0000313" key="2">
    <source>
        <dbReference type="Proteomes" id="UP001172082"/>
    </source>
</evidence>
<proteinExistence type="predicted"/>
<dbReference type="PROSITE" id="PS51257">
    <property type="entry name" value="PROKAR_LIPOPROTEIN"/>
    <property type="match status" value="1"/>
</dbReference>
<organism evidence="1 2">
    <name type="scientific">Splendidivirga corallicola</name>
    <dbReference type="NCBI Taxonomy" id="3051826"/>
    <lineage>
        <taxon>Bacteria</taxon>
        <taxon>Pseudomonadati</taxon>
        <taxon>Bacteroidota</taxon>
        <taxon>Cytophagia</taxon>
        <taxon>Cytophagales</taxon>
        <taxon>Splendidivirgaceae</taxon>
        <taxon>Splendidivirga</taxon>
    </lineage>
</organism>
<dbReference type="Proteomes" id="UP001172082">
    <property type="component" value="Unassembled WGS sequence"/>
</dbReference>
<sequence length="59" mass="6742">MFNRLLLLLGLVGTLVSCEIKKTEADEKVQPVYELIERMPPGYADHFSTSIINNQMMDK</sequence>
<dbReference type="RefSeq" id="WP_346752235.1">
    <property type="nucleotide sequence ID" value="NZ_JAUJEA010000004.1"/>
</dbReference>
<reference evidence="1" key="1">
    <citation type="submission" date="2023-06" db="EMBL/GenBank/DDBJ databases">
        <title>Genomic of Parafulvivirga corallium.</title>
        <authorList>
            <person name="Wang G."/>
        </authorList>
    </citation>
    <scope>NUCLEOTIDE SEQUENCE</scope>
    <source>
        <strain evidence="1">BMA10</strain>
    </source>
</reference>
<comment type="caution">
    <text evidence="1">The sequence shown here is derived from an EMBL/GenBank/DDBJ whole genome shotgun (WGS) entry which is preliminary data.</text>
</comment>
<protein>
    <submittedName>
        <fullName evidence="1">Uncharacterized protein</fullName>
    </submittedName>
</protein>